<dbReference type="PANTHER" id="PTHR39601">
    <property type="entry name" value="CHORIOGENIN HMINOR"/>
    <property type="match status" value="1"/>
</dbReference>
<feature type="compositionally biased region" description="Polar residues" evidence="1">
    <location>
        <begin position="29"/>
        <end position="40"/>
    </location>
</feature>
<feature type="compositionally biased region" description="Gly residues" evidence="1">
    <location>
        <begin position="87"/>
        <end position="97"/>
    </location>
</feature>
<dbReference type="HOGENOM" id="CLU_007785_0_0_1"/>
<dbReference type="Pfam" id="PF26013">
    <property type="entry name" value="DUF8004"/>
    <property type="match status" value="1"/>
</dbReference>
<protein>
    <recommendedName>
        <fullName evidence="2">DUF8004 domain-containing protein</fullName>
    </recommendedName>
</protein>
<feature type="compositionally biased region" description="Low complexity" evidence="1">
    <location>
        <begin position="860"/>
        <end position="870"/>
    </location>
</feature>
<feature type="region of interest" description="Disordered" evidence="1">
    <location>
        <begin position="342"/>
        <end position="365"/>
    </location>
</feature>
<feature type="domain" description="DUF8004" evidence="2">
    <location>
        <begin position="444"/>
        <end position="535"/>
    </location>
</feature>
<name>R8BCP7_PHAM7</name>
<feature type="compositionally biased region" description="Low complexity" evidence="1">
    <location>
        <begin position="971"/>
        <end position="980"/>
    </location>
</feature>
<dbReference type="PANTHER" id="PTHR39601:SF2">
    <property type="entry name" value="CHORIOGENIN HMINOR"/>
    <property type="match status" value="1"/>
</dbReference>
<keyword evidence="4" id="KW-1185">Reference proteome</keyword>
<sequence>MSGRSAYVRKKITETKPGEKGALPRSRTKTSLSSDDNATISDLPMPTRQDTGVGTTNARFLKFSEPVRENEVLNPYRNDFSSFQTQGSGGSQSGGSTDGRREAAGTPHLKGPMDEYAYARARKPVIKTEDVSGIEKSGLRSALDKKSEEVRKGIAKTFSFGKKKDKRGDADKNLEFRPQSSATVRAHPSYPSDPDVAFEEVVPPQYQQQQHHGQFAEQQQWDQSAMISPPPSAKLPPIPPPSNAPPIKRWIGAGRPVQRWNKLRKDPELWDPNGDVLVFFGHKGQSPRPNPSFRLSSHIIEATESRYLITLLREGSTEEDIHMSPSPIGAPPMLQRHGMGGMGHHMGHHHLGPHSALSRGQPTPPISEDASLAEADGQISYEMYFPTPSNMTKIDQVRHHITTRNVFALLYHASLVGLSLYQALSDLHTRLEAYMPPEADNVGTILNYLSARGIDDVRNDAETAVSLLAWSEGSEVRWEEGWRESFLHCAGMYGRLESCADFKNITPITRALLERACLETQLRVQAAEERLADFQYSDMWPPAVASTASSSGPVTTSPAKASADRLQKFFVAHYMRVYGRWPPPAAPPTHHEGNMGGGNGDEEIWLTRTVAKSIQKDFAALYDYLVNRDIVWDGSETRSSRKWLMVSESGNRGFDADTPDLPMTDMLIEFDNKLRFPHIPHPYPLVPESIPPPLNLSNGTKEKPSKKSKNGNENNANVGNRSGALERRVQLAYTEATNIYILGSDFTQSDLIDAFVKFEKADRTGEVDPSTARRGRWVLIYGVLQTLASVSVDAPNVRYREGVPYHLSPRLKGAKMPPWRAGGPNSLPLMGSNSGTAGGEEAAHELSHCWTVVRSWNGGNSNNSGADTSSGGSGNTSPVVRAAGYNFPRPPPTATSRSSVAGYHTPAGAGTRSVRSSSSVAPSVSGYAPFSSAGSVISESDTASSSVRSPASGTGTGTLSRRNTRSRDGLYYSNSNKYSSGGPRSVATFGSGREIERVDEVEWPVPRSGYGSHAASAVGGNTGNMAGGAGAGGGGFLVLDDVVDSRRGSFSTAVSGQERDRSALGMGRAVGSDRGYGRPLLSRSGSETDSVAPVIRDFDDLDVVDDHHP</sequence>
<feature type="compositionally biased region" description="Low complexity" evidence="1">
    <location>
        <begin position="711"/>
        <end position="722"/>
    </location>
</feature>
<gene>
    <name evidence="3" type="ORF">UCRPA7_7420</name>
</gene>
<dbReference type="InterPro" id="IPR058317">
    <property type="entry name" value="DUF8004"/>
</dbReference>
<feature type="region of interest" description="Disordered" evidence="1">
    <location>
        <begin position="687"/>
        <end position="722"/>
    </location>
</feature>
<feature type="compositionally biased region" description="Low complexity" evidence="1">
    <location>
        <begin position="907"/>
        <end position="923"/>
    </location>
</feature>
<feature type="region of interest" description="Disordered" evidence="1">
    <location>
        <begin position="860"/>
        <end position="923"/>
    </location>
</feature>
<dbReference type="GeneID" id="19328179"/>
<dbReference type="KEGG" id="tmn:UCRPA7_7420"/>
<proteinExistence type="predicted"/>
<dbReference type="eggNOG" id="ENOG502RYFW">
    <property type="taxonomic scope" value="Eukaryota"/>
</dbReference>
<evidence type="ECO:0000256" key="1">
    <source>
        <dbReference type="SAM" id="MobiDB-lite"/>
    </source>
</evidence>
<evidence type="ECO:0000313" key="4">
    <source>
        <dbReference type="Proteomes" id="UP000014074"/>
    </source>
</evidence>
<feature type="region of interest" description="Disordered" evidence="1">
    <location>
        <begin position="1"/>
        <end position="54"/>
    </location>
</feature>
<organism evidence="3 4">
    <name type="scientific">Phaeoacremonium minimum (strain UCR-PA7)</name>
    <name type="common">Esca disease fungus</name>
    <name type="synonym">Togninia minima</name>
    <dbReference type="NCBI Taxonomy" id="1286976"/>
    <lineage>
        <taxon>Eukaryota</taxon>
        <taxon>Fungi</taxon>
        <taxon>Dikarya</taxon>
        <taxon>Ascomycota</taxon>
        <taxon>Pezizomycotina</taxon>
        <taxon>Sordariomycetes</taxon>
        <taxon>Sordariomycetidae</taxon>
        <taxon>Togniniales</taxon>
        <taxon>Togniniaceae</taxon>
        <taxon>Phaeoacremonium</taxon>
    </lineage>
</organism>
<dbReference type="AlphaFoldDB" id="R8BCP7"/>
<feature type="region of interest" description="Disordered" evidence="1">
    <location>
        <begin position="72"/>
        <end position="114"/>
    </location>
</feature>
<dbReference type="EMBL" id="KB933290">
    <property type="protein sequence ID" value="EON97078.1"/>
    <property type="molecule type" value="Genomic_DNA"/>
</dbReference>
<accession>R8BCP7</accession>
<evidence type="ECO:0000259" key="2">
    <source>
        <dbReference type="Pfam" id="PF26013"/>
    </source>
</evidence>
<dbReference type="Proteomes" id="UP000014074">
    <property type="component" value="Unassembled WGS sequence"/>
</dbReference>
<feature type="compositionally biased region" description="Polar residues" evidence="1">
    <location>
        <begin position="940"/>
        <end position="961"/>
    </location>
</feature>
<dbReference type="OrthoDB" id="5302380at2759"/>
<feature type="region of interest" description="Disordered" evidence="1">
    <location>
        <begin position="1050"/>
        <end position="1092"/>
    </location>
</feature>
<feature type="region of interest" description="Disordered" evidence="1">
    <location>
        <begin position="940"/>
        <end position="993"/>
    </location>
</feature>
<evidence type="ECO:0000313" key="3">
    <source>
        <dbReference type="EMBL" id="EON97078.1"/>
    </source>
</evidence>
<dbReference type="RefSeq" id="XP_007918143.1">
    <property type="nucleotide sequence ID" value="XM_007919952.1"/>
</dbReference>
<reference evidence="4" key="1">
    <citation type="journal article" date="2013" name="Genome Announc.">
        <title>Draft genome sequence of the ascomycete Phaeoacremonium aleophilum strain UCR-PA7, a causal agent of the esca disease complex in grapevines.</title>
        <authorList>
            <person name="Blanco-Ulate B."/>
            <person name="Rolshausen P."/>
            <person name="Cantu D."/>
        </authorList>
    </citation>
    <scope>NUCLEOTIDE SEQUENCE [LARGE SCALE GENOMIC DNA]</scope>
    <source>
        <strain evidence="4">UCR-PA7</strain>
    </source>
</reference>